<feature type="region of interest" description="Disordered" evidence="5">
    <location>
        <begin position="292"/>
        <end position="317"/>
    </location>
</feature>
<accession>A0A2J6S4H5</accession>
<keyword evidence="3 6" id="KW-1133">Transmembrane helix</keyword>
<evidence type="ECO:0000313" key="8">
    <source>
        <dbReference type="Proteomes" id="UP000235786"/>
    </source>
</evidence>
<feature type="transmembrane region" description="Helical" evidence="6">
    <location>
        <begin position="78"/>
        <end position="101"/>
    </location>
</feature>
<evidence type="ECO:0008006" key="9">
    <source>
        <dbReference type="Google" id="ProtNLM"/>
    </source>
</evidence>
<protein>
    <recommendedName>
        <fullName evidence="9">RTA1-domain-containing protein</fullName>
    </recommendedName>
</protein>
<dbReference type="Proteomes" id="UP000235786">
    <property type="component" value="Unassembled WGS sequence"/>
</dbReference>
<dbReference type="InterPro" id="IPR007568">
    <property type="entry name" value="RTA1"/>
</dbReference>
<sequence>MEQYLLLWWELSIGPSNSVGLNIFFAIVFAFFLSLQLHFLRLWRTWSYSSSMIAGLALEVGGYGTRATLHYYPLSRNLFLATNLCLTIAPIFFLAAIYLVLARMIVRYEIHDSFISPRGIFLIFTSSDTVSTVLQSVGVGIAILAPTWTTQNLGLHLLLAGVCLQVVSLLIFIYFMFGLFKNMGGPVTAWRADRDVSVYARQSYGSCCSLYFSATVLILIRSAYRIALYARGFDGDVATDQRLFGTFETAAMFVALLKMTASPPGWFMGREGWKLDGWDEKRWEVIETYGSQSSTLGRGGEESDTFRNGQLPPPCEA</sequence>
<reference evidence="7 8" key="1">
    <citation type="submission" date="2016-04" db="EMBL/GenBank/DDBJ databases">
        <title>A degradative enzymes factory behind the ericoid mycorrhizal symbiosis.</title>
        <authorList>
            <consortium name="DOE Joint Genome Institute"/>
            <person name="Martino E."/>
            <person name="Morin E."/>
            <person name="Grelet G."/>
            <person name="Kuo A."/>
            <person name="Kohler A."/>
            <person name="Daghino S."/>
            <person name="Barry K."/>
            <person name="Choi C."/>
            <person name="Cichocki N."/>
            <person name="Clum A."/>
            <person name="Copeland A."/>
            <person name="Hainaut M."/>
            <person name="Haridas S."/>
            <person name="Labutti K."/>
            <person name="Lindquist E."/>
            <person name="Lipzen A."/>
            <person name="Khouja H.-R."/>
            <person name="Murat C."/>
            <person name="Ohm R."/>
            <person name="Olson A."/>
            <person name="Spatafora J."/>
            <person name="Veneault-Fourrey C."/>
            <person name="Henrissat B."/>
            <person name="Grigoriev I."/>
            <person name="Martin F."/>
            <person name="Perotto S."/>
        </authorList>
    </citation>
    <scope>NUCLEOTIDE SEQUENCE [LARGE SCALE GENOMIC DNA]</scope>
    <source>
        <strain evidence="7 8">F</strain>
    </source>
</reference>
<evidence type="ECO:0000256" key="5">
    <source>
        <dbReference type="SAM" id="MobiDB-lite"/>
    </source>
</evidence>
<dbReference type="OrthoDB" id="4521223at2759"/>
<organism evidence="7 8">
    <name type="scientific">Hyaloscypha variabilis (strain UAMH 11265 / GT02V1 / F)</name>
    <name type="common">Meliniomyces variabilis</name>
    <dbReference type="NCBI Taxonomy" id="1149755"/>
    <lineage>
        <taxon>Eukaryota</taxon>
        <taxon>Fungi</taxon>
        <taxon>Dikarya</taxon>
        <taxon>Ascomycota</taxon>
        <taxon>Pezizomycotina</taxon>
        <taxon>Leotiomycetes</taxon>
        <taxon>Helotiales</taxon>
        <taxon>Hyaloscyphaceae</taxon>
        <taxon>Hyaloscypha</taxon>
        <taxon>Hyaloscypha variabilis</taxon>
    </lineage>
</organism>
<dbReference type="EMBL" id="KZ613940">
    <property type="protein sequence ID" value="PMD45665.1"/>
    <property type="molecule type" value="Genomic_DNA"/>
</dbReference>
<dbReference type="AlphaFoldDB" id="A0A2J6S4H5"/>
<comment type="subcellular location">
    <subcellularLocation>
        <location evidence="1">Membrane</location>
        <topology evidence="1">Multi-pass membrane protein</topology>
    </subcellularLocation>
</comment>
<evidence type="ECO:0000256" key="6">
    <source>
        <dbReference type="SAM" id="Phobius"/>
    </source>
</evidence>
<evidence type="ECO:0000256" key="4">
    <source>
        <dbReference type="ARBA" id="ARBA00023136"/>
    </source>
</evidence>
<gene>
    <name evidence="7" type="ORF">L207DRAFT_419735</name>
</gene>
<feature type="transmembrane region" description="Helical" evidence="6">
    <location>
        <begin position="52"/>
        <end position="72"/>
    </location>
</feature>
<feature type="transmembrane region" description="Helical" evidence="6">
    <location>
        <begin position="20"/>
        <end position="40"/>
    </location>
</feature>
<name>A0A2J6S4H5_HYAVF</name>
<dbReference type="PANTHER" id="PTHR31465">
    <property type="entry name" value="PROTEIN RTA1-RELATED"/>
    <property type="match status" value="1"/>
</dbReference>
<dbReference type="Pfam" id="PF04479">
    <property type="entry name" value="RTA1"/>
    <property type="match status" value="1"/>
</dbReference>
<keyword evidence="8" id="KW-1185">Reference proteome</keyword>
<evidence type="ECO:0000256" key="2">
    <source>
        <dbReference type="ARBA" id="ARBA00022692"/>
    </source>
</evidence>
<evidence type="ECO:0000313" key="7">
    <source>
        <dbReference type="EMBL" id="PMD45665.1"/>
    </source>
</evidence>
<evidence type="ECO:0000256" key="1">
    <source>
        <dbReference type="ARBA" id="ARBA00004141"/>
    </source>
</evidence>
<dbReference type="PANTHER" id="PTHR31465:SF1">
    <property type="entry name" value="PROTEIN RTA1-RELATED"/>
    <property type="match status" value="1"/>
</dbReference>
<dbReference type="GO" id="GO:0016020">
    <property type="term" value="C:membrane"/>
    <property type="evidence" value="ECO:0007669"/>
    <property type="project" value="UniProtKB-SubCell"/>
</dbReference>
<evidence type="ECO:0000256" key="3">
    <source>
        <dbReference type="ARBA" id="ARBA00022989"/>
    </source>
</evidence>
<proteinExistence type="predicted"/>
<feature type="transmembrane region" description="Helical" evidence="6">
    <location>
        <begin position="157"/>
        <end position="177"/>
    </location>
</feature>
<keyword evidence="4 6" id="KW-0472">Membrane</keyword>
<keyword evidence="2 6" id="KW-0812">Transmembrane</keyword>